<sequence>MRVGIIADRLDRPLTGIGNYVQNILHEFSQMSTNIAFNTIRYKKSEEFDNINEIILANPFEGLMKKSYYPWHLYMQLSLRMKPVDLDVLHCPESASIFTQIPDTKKIITVYDTTPVLFPETFTKGTLLRYKILFSKSISSSDMVISISNSTKQDLIRYFHVPEDKITVIHLAADDCYQVLPHSAIQIFRDRYKLDYPFILYVGTLEPRKNLSTVIKAFYQLKKEGLKHKLVIAGGKGWKYNTIFQLVSDLNLEKDVCFTGYVPKNDLPALYNAADVFVYPSLYEGFGLPPLEAMACGCPVITSNTSSLPEVVGDAGIMINPHDYEKLAEAIDSVLSGVELKKQLSKMGQARAAEFSWKRCAKETCKVYNDLI</sequence>
<evidence type="ECO:0000313" key="4">
    <source>
        <dbReference type="EMBL" id="RXE55921.1"/>
    </source>
</evidence>
<organism evidence="4 5">
    <name type="scientific">Methanoculleus taiwanensis</name>
    <dbReference type="NCBI Taxonomy" id="1550565"/>
    <lineage>
        <taxon>Archaea</taxon>
        <taxon>Methanobacteriati</taxon>
        <taxon>Methanobacteriota</taxon>
        <taxon>Stenosarchaea group</taxon>
        <taxon>Methanomicrobia</taxon>
        <taxon>Methanomicrobiales</taxon>
        <taxon>Methanomicrobiaceae</taxon>
        <taxon>Methanoculleus</taxon>
    </lineage>
</organism>
<dbReference type="CDD" id="cd03809">
    <property type="entry name" value="GT4_MtfB-like"/>
    <property type="match status" value="1"/>
</dbReference>
<dbReference type="Pfam" id="PF00534">
    <property type="entry name" value="Glycos_transf_1"/>
    <property type="match status" value="1"/>
</dbReference>
<dbReference type="InterPro" id="IPR028098">
    <property type="entry name" value="Glyco_trans_4-like_N"/>
</dbReference>
<dbReference type="PANTHER" id="PTHR46401">
    <property type="entry name" value="GLYCOSYLTRANSFERASE WBBK-RELATED"/>
    <property type="match status" value="1"/>
</dbReference>
<dbReference type="Gene3D" id="3.40.50.2000">
    <property type="entry name" value="Glycogen Phosphorylase B"/>
    <property type="match status" value="2"/>
</dbReference>
<proteinExistence type="predicted"/>
<comment type="caution">
    <text evidence="4">The sequence shown here is derived from an EMBL/GenBank/DDBJ whole genome shotgun (WGS) entry which is preliminary data.</text>
</comment>
<dbReference type="OrthoDB" id="132546at2157"/>
<dbReference type="Proteomes" id="UP000290932">
    <property type="component" value="Unassembled WGS sequence"/>
</dbReference>
<dbReference type="InterPro" id="IPR001296">
    <property type="entry name" value="Glyco_trans_1"/>
</dbReference>
<reference evidence="4 5" key="1">
    <citation type="journal article" date="2015" name="Int. J. Syst. Evol. Microbiol.">
        <title>Methanoculleus taiwanensis sp. nov., a methanogen isolated from deep marine sediment at the deformation front area near Taiwan.</title>
        <authorList>
            <person name="Weng C.Y."/>
            <person name="Chen S.C."/>
            <person name="Lai M.C."/>
            <person name="Wu S.Y."/>
            <person name="Lin S."/>
            <person name="Yang T.F."/>
            <person name="Chen P.C."/>
        </authorList>
    </citation>
    <scope>NUCLEOTIDE SEQUENCE [LARGE SCALE GENOMIC DNA]</scope>
    <source>
        <strain evidence="4 5">CYW4</strain>
    </source>
</reference>
<evidence type="ECO:0000259" key="3">
    <source>
        <dbReference type="Pfam" id="PF13439"/>
    </source>
</evidence>
<name>A0A498GZ31_9EURY</name>
<evidence type="ECO:0000256" key="1">
    <source>
        <dbReference type="ARBA" id="ARBA00022679"/>
    </source>
</evidence>
<accession>A0A498GZ31</accession>
<gene>
    <name evidence="4" type="ORF">ABH15_06855</name>
</gene>
<dbReference type="PANTHER" id="PTHR46401:SF2">
    <property type="entry name" value="GLYCOSYLTRANSFERASE WBBK-RELATED"/>
    <property type="match status" value="1"/>
</dbReference>
<dbReference type="AlphaFoldDB" id="A0A498GZ31"/>
<feature type="domain" description="Glycosyl transferase family 1" evidence="2">
    <location>
        <begin position="193"/>
        <end position="349"/>
    </location>
</feature>
<dbReference type="GO" id="GO:0016757">
    <property type="term" value="F:glycosyltransferase activity"/>
    <property type="evidence" value="ECO:0007669"/>
    <property type="project" value="InterPro"/>
</dbReference>
<dbReference type="FunFam" id="3.40.50.2000:FF:000119">
    <property type="entry name" value="Glycosyl transferase group 1"/>
    <property type="match status" value="1"/>
</dbReference>
<evidence type="ECO:0000259" key="2">
    <source>
        <dbReference type="Pfam" id="PF00534"/>
    </source>
</evidence>
<dbReference type="SUPFAM" id="SSF53756">
    <property type="entry name" value="UDP-Glycosyltransferase/glycogen phosphorylase"/>
    <property type="match status" value="1"/>
</dbReference>
<keyword evidence="5" id="KW-1185">Reference proteome</keyword>
<protein>
    <submittedName>
        <fullName evidence="4">Glycosyl transferase family 1</fullName>
    </submittedName>
</protein>
<keyword evidence="1 4" id="KW-0808">Transferase</keyword>
<dbReference type="EMBL" id="LHQS01000002">
    <property type="protein sequence ID" value="RXE55921.1"/>
    <property type="molecule type" value="Genomic_DNA"/>
</dbReference>
<dbReference type="RefSeq" id="WP_128693635.1">
    <property type="nucleotide sequence ID" value="NZ_LHQS01000002.1"/>
</dbReference>
<evidence type="ECO:0000313" key="5">
    <source>
        <dbReference type="Proteomes" id="UP000290932"/>
    </source>
</evidence>
<dbReference type="Pfam" id="PF13439">
    <property type="entry name" value="Glyco_transf_4"/>
    <property type="match status" value="1"/>
</dbReference>
<feature type="domain" description="Glycosyltransferase subfamily 4-like N-terminal" evidence="3">
    <location>
        <begin position="16"/>
        <end position="174"/>
    </location>
</feature>